<dbReference type="Gene3D" id="2.170.270.10">
    <property type="entry name" value="SET domain"/>
    <property type="match status" value="1"/>
</dbReference>
<evidence type="ECO:0000256" key="11">
    <source>
        <dbReference type="ARBA" id="ARBA00023328"/>
    </source>
</evidence>
<dbReference type="InterPro" id="IPR023780">
    <property type="entry name" value="Chromo_domain"/>
</dbReference>
<evidence type="ECO:0000256" key="5">
    <source>
        <dbReference type="ARBA" id="ARBA00022679"/>
    </source>
</evidence>
<dbReference type="Gene3D" id="2.40.50.40">
    <property type="match status" value="1"/>
</dbReference>
<keyword evidence="3" id="KW-0158">Chromosome</keyword>
<feature type="binding site" evidence="13">
    <location>
        <position position="552"/>
    </location>
    <ligand>
        <name>Zn(2+)</name>
        <dbReference type="ChEBI" id="CHEBI:29105"/>
        <label>4</label>
    </ligand>
</feature>
<dbReference type="PANTHER" id="PTHR46223:SF4">
    <property type="entry name" value="HISTONE-LYSINE N-METHYLTRANSFERASE-RELATED"/>
    <property type="match status" value="1"/>
</dbReference>
<dbReference type="InterPro" id="IPR050973">
    <property type="entry name" value="H3K9_Histone-Lys_N-MTase"/>
</dbReference>
<dbReference type="GO" id="GO:0140949">
    <property type="term" value="F:histone H3K9 trimethyltransferase activity"/>
    <property type="evidence" value="ECO:0007669"/>
    <property type="project" value="UniProtKB-EC"/>
</dbReference>
<feature type="binding site" evidence="13">
    <location>
        <position position="379"/>
    </location>
    <ligand>
        <name>Zn(2+)</name>
        <dbReference type="ChEBI" id="CHEBI:29105"/>
        <label>3</label>
    </ligand>
</feature>
<dbReference type="GO" id="GO:0008270">
    <property type="term" value="F:zinc ion binding"/>
    <property type="evidence" value="ECO:0007669"/>
    <property type="project" value="UniProtKB-UniRule"/>
</dbReference>
<sequence>MTSVELNNSSTLSKQDLATLDVSKLTALSPEVISRQATINIGTIGHVAHGKSTVVKAVSGVQTVRFKNELERNITIKLDSSGKRQTGAAALEGRGRVMKSSKRKARCSEGSAPQEKRARKQKDGGEQVYEVEHVLDHKVDKKEHLYLVKWKDWSHESNTWEPIEHLDGCLDLLFSFLDGLTSANEYNKEAYTNLRQQLLNSNKTDLTHVLRKYVNSKGITIPPPDLEKINERIKIISRWPAASRDEDVVEILRQDMLEAHLHERRQAQLDALKEWEDEMNSIINDSKCTPISVVNNVDLEGPPDNFIYINDYLPGERVNIPEDPPFGCACEPMCSGLKRKCCPIVTGSQFAYDKDGRVKVPQGTPIYECNKRCKCGVECMNRVVQKGRLVKLCIFRTSTGCGWGVKALETIAKGTFVSEYVGEVITFDEAERRGKKYDKGGQTYLFDLDFNDTNAYPFTVDAAVYGNVSHFVNHSCDPNMTVYAVWANCLDPNLPKLALFANREIKQGEEVSFDYLNQSKTKKGQTNDINRNGVKTSSSYSNMSCKCGSKKCRKFYL</sequence>
<evidence type="ECO:0000259" key="15">
    <source>
        <dbReference type="PROSITE" id="PS50013"/>
    </source>
</evidence>
<comment type="subcellular location">
    <subcellularLocation>
        <location evidence="2">Chromosome</location>
        <location evidence="2">Centromere</location>
    </subcellularLocation>
    <subcellularLocation>
        <location evidence="1 12">Nucleus</location>
    </subcellularLocation>
</comment>
<evidence type="ECO:0000256" key="8">
    <source>
        <dbReference type="ARBA" id="ARBA00022833"/>
    </source>
</evidence>
<dbReference type="PANTHER" id="PTHR46223">
    <property type="entry name" value="HISTONE-LYSINE N-METHYLTRANSFERASE SUV39H"/>
    <property type="match status" value="1"/>
</dbReference>
<evidence type="ECO:0000256" key="7">
    <source>
        <dbReference type="ARBA" id="ARBA00022723"/>
    </source>
</evidence>
<accession>A0A1B6KP62</accession>
<feature type="binding site" evidence="13">
    <location>
        <position position="375"/>
    </location>
    <ligand>
        <name>Zn(2+)</name>
        <dbReference type="ChEBI" id="CHEBI:29105"/>
        <label>3</label>
    </ligand>
</feature>
<dbReference type="PROSITE" id="PS50013">
    <property type="entry name" value="CHROMO_2"/>
    <property type="match status" value="1"/>
</dbReference>
<keyword evidence="6 12" id="KW-0949">S-adenosyl-L-methionine</keyword>
<dbReference type="SMART" id="SM00468">
    <property type="entry name" value="PreSET"/>
    <property type="match status" value="1"/>
</dbReference>
<dbReference type="Gene3D" id="3.40.50.300">
    <property type="entry name" value="P-loop containing nucleotide triphosphate hydrolases"/>
    <property type="match status" value="1"/>
</dbReference>
<keyword evidence="9 12" id="KW-0156">Chromatin regulator</keyword>
<dbReference type="PROSITE" id="PS50280">
    <property type="entry name" value="SET"/>
    <property type="match status" value="1"/>
</dbReference>
<comment type="catalytic activity">
    <reaction evidence="12">
        <text>L-lysyl(9)-[histone H3] + 3 S-adenosyl-L-methionine = N(6),N(6),N(6)-trimethyl-L-lysyl(9)-[histone H3] + 3 S-adenosyl-L-homocysteine + 3 H(+)</text>
        <dbReference type="Rhea" id="RHEA:60276"/>
        <dbReference type="Rhea" id="RHEA-COMP:15538"/>
        <dbReference type="Rhea" id="RHEA-COMP:15546"/>
        <dbReference type="ChEBI" id="CHEBI:15378"/>
        <dbReference type="ChEBI" id="CHEBI:29969"/>
        <dbReference type="ChEBI" id="CHEBI:57856"/>
        <dbReference type="ChEBI" id="CHEBI:59789"/>
        <dbReference type="ChEBI" id="CHEBI:61961"/>
        <dbReference type="EC" id="2.1.1.355"/>
    </reaction>
</comment>
<proteinExistence type="inferred from homology"/>
<dbReference type="CDD" id="cd10542">
    <property type="entry name" value="SET_SUV39H"/>
    <property type="match status" value="1"/>
</dbReference>
<keyword evidence="8 12" id="KW-0862">Zinc</keyword>
<dbReference type="SUPFAM" id="SSF52540">
    <property type="entry name" value="P-loop containing nucleoside triphosphate hydrolases"/>
    <property type="match status" value="1"/>
</dbReference>
<dbReference type="PROSITE" id="PS50868">
    <property type="entry name" value="POST_SET"/>
    <property type="match status" value="1"/>
</dbReference>
<keyword evidence="10 12" id="KW-0539">Nucleus</keyword>
<name>A0A1B6KP62_9HEMI</name>
<dbReference type="InterPro" id="IPR046341">
    <property type="entry name" value="SET_dom_sf"/>
</dbReference>
<dbReference type="InterPro" id="IPR011381">
    <property type="entry name" value="H3-K9_MeTrfase_SUV39H1/2-like"/>
</dbReference>
<dbReference type="PIRSF" id="PIRSF009343">
    <property type="entry name" value="SUV39_SET"/>
    <property type="match status" value="1"/>
</dbReference>
<feature type="binding site" evidence="13">
    <location>
        <position position="476"/>
    </location>
    <ligand>
        <name>Zn(2+)</name>
        <dbReference type="ChEBI" id="CHEBI:29105"/>
        <label>4</label>
    </ligand>
</feature>
<protein>
    <recommendedName>
        <fullName evidence="12">Histone-lysine N-methyltransferase</fullName>
        <ecNumber evidence="12">2.1.1.355</ecNumber>
    </recommendedName>
</protein>
<feature type="domain" description="Pre-SET" evidence="17">
    <location>
        <begin position="326"/>
        <end position="387"/>
    </location>
</feature>
<evidence type="ECO:0000256" key="1">
    <source>
        <dbReference type="ARBA" id="ARBA00004123"/>
    </source>
</evidence>
<dbReference type="Pfam" id="PF00856">
    <property type="entry name" value="SET"/>
    <property type="match status" value="1"/>
</dbReference>
<evidence type="ECO:0000256" key="4">
    <source>
        <dbReference type="ARBA" id="ARBA00022603"/>
    </source>
</evidence>
<feature type="binding site" evidence="13">
    <location>
        <position position="369"/>
    </location>
    <ligand>
        <name>Zn(2+)</name>
        <dbReference type="ChEBI" id="CHEBI:29105"/>
        <label>3</label>
    </ligand>
</feature>
<dbReference type="GO" id="GO:0005634">
    <property type="term" value="C:nucleus"/>
    <property type="evidence" value="ECO:0007669"/>
    <property type="project" value="UniProtKB-SubCell"/>
</dbReference>
<feature type="binding site" evidence="13">
    <location>
        <position position="369"/>
    </location>
    <ligand>
        <name>Zn(2+)</name>
        <dbReference type="ChEBI" id="CHEBI:29105"/>
        <label>2</label>
    </ligand>
</feature>
<dbReference type="EC" id="2.1.1.355" evidence="12"/>
<feature type="binding site" evidence="13">
    <location>
        <position position="373"/>
    </location>
    <ligand>
        <name>Zn(2+)</name>
        <dbReference type="ChEBI" id="CHEBI:29105"/>
        <label>2</label>
    </ligand>
</feature>
<dbReference type="GO" id="GO:0032259">
    <property type="term" value="P:methylation"/>
    <property type="evidence" value="ECO:0007669"/>
    <property type="project" value="UniProtKB-KW"/>
</dbReference>
<dbReference type="InterPro" id="IPR003616">
    <property type="entry name" value="Post-SET_dom"/>
</dbReference>
<feature type="region of interest" description="Disordered" evidence="14">
    <location>
        <begin position="85"/>
        <end position="125"/>
    </location>
</feature>
<evidence type="ECO:0000256" key="2">
    <source>
        <dbReference type="ARBA" id="ARBA00004584"/>
    </source>
</evidence>
<dbReference type="CDD" id="cd00024">
    <property type="entry name" value="CD_CSD"/>
    <property type="match status" value="1"/>
</dbReference>
<evidence type="ECO:0000256" key="10">
    <source>
        <dbReference type="ARBA" id="ARBA00023242"/>
    </source>
</evidence>
<dbReference type="SMART" id="SM00298">
    <property type="entry name" value="CHROMO"/>
    <property type="match status" value="1"/>
</dbReference>
<evidence type="ECO:0000256" key="13">
    <source>
        <dbReference type="PIRSR" id="PIRSR009343-2"/>
    </source>
</evidence>
<dbReference type="InterPro" id="IPR027417">
    <property type="entry name" value="P-loop_NTPase"/>
</dbReference>
<evidence type="ECO:0000256" key="3">
    <source>
        <dbReference type="ARBA" id="ARBA00022454"/>
    </source>
</evidence>
<evidence type="ECO:0000256" key="9">
    <source>
        <dbReference type="ARBA" id="ARBA00022853"/>
    </source>
</evidence>
<feature type="binding site" evidence="13">
    <location>
        <position position="547"/>
    </location>
    <ligand>
        <name>Zn(2+)</name>
        <dbReference type="ChEBI" id="CHEBI:29105"/>
        <label>4</label>
    </ligand>
</feature>
<keyword evidence="11" id="KW-0137">Centromere</keyword>
<evidence type="ECO:0000259" key="17">
    <source>
        <dbReference type="PROSITE" id="PS50867"/>
    </source>
</evidence>
<feature type="binding site" evidence="13">
    <location>
        <position position="545"/>
    </location>
    <ligand>
        <name>Zn(2+)</name>
        <dbReference type="ChEBI" id="CHEBI:29105"/>
        <label>4</label>
    </ligand>
</feature>
<evidence type="ECO:0000313" key="19">
    <source>
        <dbReference type="EMBL" id="JAT13230.1"/>
    </source>
</evidence>
<evidence type="ECO:0000256" key="12">
    <source>
        <dbReference type="PIRNR" id="PIRNR009343"/>
    </source>
</evidence>
<feature type="domain" description="Chromo" evidence="15">
    <location>
        <begin position="129"/>
        <end position="188"/>
    </location>
</feature>
<dbReference type="EMBL" id="GEBQ01026747">
    <property type="protein sequence ID" value="JAT13230.1"/>
    <property type="molecule type" value="Transcribed_RNA"/>
</dbReference>
<feature type="compositionally biased region" description="Basic residues" evidence="14">
    <location>
        <begin position="96"/>
        <end position="105"/>
    </location>
</feature>
<dbReference type="InterPro" id="IPR001214">
    <property type="entry name" value="SET_dom"/>
</dbReference>
<dbReference type="InterPro" id="IPR007728">
    <property type="entry name" value="Pre-SET_dom"/>
</dbReference>
<evidence type="ECO:0000256" key="14">
    <source>
        <dbReference type="SAM" id="MobiDB-lite"/>
    </source>
</evidence>
<feature type="binding site" evidence="13">
    <location>
        <position position="330"/>
    </location>
    <ligand>
        <name>Zn(2+)</name>
        <dbReference type="ChEBI" id="CHEBI:29105"/>
        <label>1</label>
    </ligand>
</feature>
<dbReference type="InterPro" id="IPR023779">
    <property type="entry name" value="Chromodomain_CS"/>
</dbReference>
<dbReference type="SUPFAM" id="SSF54160">
    <property type="entry name" value="Chromo domain-like"/>
    <property type="match status" value="1"/>
</dbReference>
<feature type="binding site" evidence="13">
    <location>
        <position position="328"/>
    </location>
    <ligand>
        <name>Zn(2+)</name>
        <dbReference type="ChEBI" id="CHEBI:29105"/>
        <label>1</label>
    </ligand>
</feature>
<keyword evidence="4 12" id="KW-0489">Methyltransferase</keyword>
<organism evidence="19">
    <name type="scientific">Graphocephala atropunctata</name>
    <dbReference type="NCBI Taxonomy" id="36148"/>
    <lineage>
        <taxon>Eukaryota</taxon>
        <taxon>Metazoa</taxon>
        <taxon>Ecdysozoa</taxon>
        <taxon>Arthropoda</taxon>
        <taxon>Hexapoda</taxon>
        <taxon>Insecta</taxon>
        <taxon>Pterygota</taxon>
        <taxon>Neoptera</taxon>
        <taxon>Paraneoptera</taxon>
        <taxon>Hemiptera</taxon>
        <taxon>Auchenorrhyncha</taxon>
        <taxon>Membracoidea</taxon>
        <taxon>Cicadellidae</taxon>
        <taxon>Cicadellinae</taxon>
        <taxon>Cicadellini</taxon>
        <taxon>Graphocephala</taxon>
    </lineage>
</organism>
<dbReference type="AlphaFoldDB" id="A0A1B6KP62"/>
<feature type="binding site" evidence="13">
    <location>
        <position position="328"/>
    </location>
    <ligand>
        <name>Zn(2+)</name>
        <dbReference type="ChEBI" id="CHEBI:29105"/>
        <label>2</label>
    </ligand>
</feature>
<evidence type="ECO:0000259" key="16">
    <source>
        <dbReference type="PROSITE" id="PS50280"/>
    </source>
</evidence>
<dbReference type="InterPro" id="IPR016197">
    <property type="entry name" value="Chromo-like_dom_sf"/>
</dbReference>
<evidence type="ECO:0000259" key="18">
    <source>
        <dbReference type="PROSITE" id="PS50868"/>
    </source>
</evidence>
<feature type="binding site" evidence="13">
    <location>
        <position position="341"/>
    </location>
    <ligand>
        <name>Zn(2+)</name>
        <dbReference type="ChEBI" id="CHEBI:29105"/>
        <label>1</label>
    </ligand>
</feature>
<feature type="binding site" evidence="13">
    <location>
        <position position="342"/>
    </location>
    <ligand>
        <name>Zn(2+)</name>
        <dbReference type="ChEBI" id="CHEBI:29105"/>
        <label>2</label>
    </ligand>
</feature>
<keyword evidence="5 12" id="KW-0808">Transferase</keyword>
<comment type="similarity">
    <text evidence="12">Belongs to the class V-like SAM-binding methyltransferase superfamily. Histone-lysine methyltransferase family. Suvar3-9 subfamily.</text>
</comment>
<dbReference type="Pfam" id="PF00385">
    <property type="entry name" value="Chromo"/>
    <property type="match status" value="1"/>
</dbReference>
<dbReference type="Pfam" id="PF05033">
    <property type="entry name" value="Pre-SET"/>
    <property type="match status" value="1"/>
</dbReference>
<reference evidence="19" key="1">
    <citation type="submission" date="2015-11" db="EMBL/GenBank/DDBJ databases">
        <title>De novo transcriptome assembly of four potential Pierce s Disease insect vectors from Arizona vineyards.</title>
        <authorList>
            <person name="Tassone E.E."/>
        </authorList>
    </citation>
    <scope>NUCLEOTIDE SEQUENCE</scope>
</reference>
<feature type="domain" description="SET" evidence="16">
    <location>
        <begin position="390"/>
        <end position="516"/>
    </location>
</feature>
<keyword evidence="7 12" id="KW-0479">Metal-binding</keyword>
<evidence type="ECO:0000256" key="6">
    <source>
        <dbReference type="ARBA" id="ARBA00022691"/>
    </source>
</evidence>
<dbReference type="InterPro" id="IPR000953">
    <property type="entry name" value="Chromo/chromo_shadow_dom"/>
</dbReference>
<dbReference type="SUPFAM" id="SSF82199">
    <property type="entry name" value="SET domain"/>
    <property type="match status" value="1"/>
</dbReference>
<dbReference type="GO" id="GO:0000775">
    <property type="term" value="C:chromosome, centromeric region"/>
    <property type="evidence" value="ECO:0007669"/>
    <property type="project" value="UniProtKB-SubCell"/>
</dbReference>
<dbReference type="SMART" id="SM00317">
    <property type="entry name" value="SET"/>
    <property type="match status" value="1"/>
</dbReference>
<dbReference type="PROSITE" id="PS50867">
    <property type="entry name" value="PRE_SET"/>
    <property type="match status" value="1"/>
</dbReference>
<dbReference type="PROSITE" id="PS00598">
    <property type="entry name" value="CHROMO_1"/>
    <property type="match status" value="1"/>
</dbReference>
<feature type="domain" description="Post-SET" evidence="18">
    <location>
        <begin position="541"/>
        <end position="557"/>
    </location>
</feature>
<gene>
    <name evidence="19" type="ORF">g.4277</name>
</gene>